<protein>
    <recommendedName>
        <fullName evidence="3">Sleeping Beauty transposase HTH domain-containing protein</fullName>
    </recommendedName>
</protein>
<feature type="chain" id="PRO_5042182924" description="Sleeping Beauty transposase HTH domain-containing protein" evidence="2">
    <location>
        <begin position="21"/>
        <end position="208"/>
    </location>
</feature>
<accession>A0AAE0Q7W7</accession>
<dbReference type="InterPro" id="IPR036388">
    <property type="entry name" value="WH-like_DNA-bd_sf"/>
</dbReference>
<keyword evidence="5" id="KW-1185">Reference proteome</keyword>
<dbReference type="InterPro" id="IPR057667">
    <property type="entry name" value="HTH_SB"/>
</dbReference>
<organism evidence="4 5">
    <name type="scientific">Hemibagrus guttatus</name>
    <dbReference type="NCBI Taxonomy" id="175788"/>
    <lineage>
        <taxon>Eukaryota</taxon>
        <taxon>Metazoa</taxon>
        <taxon>Chordata</taxon>
        <taxon>Craniata</taxon>
        <taxon>Vertebrata</taxon>
        <taxon>Euteleostomi</taxon>
        <taxon>Actinopterygii</taxon>
        <taxon>Neopterygii</taxon>
        <taxon>Teleostei</taxon>
        <taxon>Ostariophysi</taxon>
        <taxon>Siluriformes</taxon>
        <taxon>Bagridae</taxon>
        <taxon>Hemibagrus</taxon>
    </lineage>
</organism>
<evidence type="ECO:0000256" key="1">
    <source>
        <dbReference type="SAM" id="MobiDB-lite"/>
    </source>
</evidence>
<dbReference type="SUPFAM" id="SSF46689">
    <property type="entry name" value="Homeodomain-like"/>
    <property type="match status" value="1"/>
</dbReference>
<sequence>MNAELCFFLLCIQGYLLTHALDCADGGMDCDSGQVERIKTRYTNADHERGAQRSQANLPGAFKAKGFPNTLIQADRSRRHSNSNKKKALPPRSRVGSYSLLSHNPMSPLPLDIMPRSKEIQKQMRKKVIEICQSGKGYKAISKALGLLRTTVRAIIYKWRKHGTVENLPRSGRPTKITPRAQRQLIQEVTKDPTTTSKELQASLASVK</sequence>
<dbReference type="AlphaFoldDB" id="A0AAE0Q7W7"/>
<proteinExistence type="predicted"/>
<evidence type="ECO:0000313" key="4">
    <source>
        <dbReference type="EMBL" id="KAK3515369.1"/>
    </source>
</evidence>
<evidence type="ECO:0000259" key="3">
    <source>
        <dbReference type="Pfam" id="PF25787"/>
    </source>
</evidence>
<dbReference type="EMBL" id="JAUCMX010000020">
    <property type="protein sequence ID" value="KAK3515369.1"/>
    <property type="molecule type" value="Genomic_DNA"/>
</dbReference>
<evidence type="ECO:0000256" key="2">
    <source>
        <dbReference type="SAM" id="SignalP"/>
    </source>
</evidence>
<keyword evidence="2" id="KW-0732">Signal</keyword>
<reference evidence="4" key="1">
    <citation type="submission" date="2023-06" db="EMBL/GenBank/DDBJ databases">
        <title>Male Hemibagrus guttatus genome.</title>
        <authorList>
            <person name="Bian C."/>
        </authorList>
    </citation>
    <scope>NUCLEOTIDE SEQUENCE</scope>
    <source>
        <strain evidence="4">Male_cb2023</strain>
        <tissue evidence="4">Muscle</tissue>
    </source>
</reference>
<dbReference type="InterPro" id="IPR009057">
    <property type="entry name" value="Homeodomain-like_sf"/>
</dbReference>
<name>A0AAE0Q7W7_9TELE</name>
<feature type="compositionally biased region" description="Basic residues" evidence="1">
    <location>
        <begin position="77"/>
        <end position="89"/>
    </location>
</feature>
<feature type="domain" description="Sleeping Beauty transposase HTH" evidence="3">
    <location>
        <begin position="114"/>
        <end position="166"/>
    </location>
</feature>
<dbReference type="Pfam" id="PF25787">
    <property type="entry name" value="HTH_SB"/>
    <property type="match status" value="1"/>
</dbReference>
<dbReference type="Gene3D" id="1.10.10.10">
    <property type="entry name" value="Winged helix-like DNA-binding domain superfamily/Winged helix DNA-binding domain"/>
    <property type="match status" value="1"/>
</dbReference>
<gene>
    <name evidence="4" type="ORF">QTP70_018741</name>
</gene>
<comment type="caution">
    <text evidence="4">The sequence shown here is derived from an EMBL/GenBank/DDBJ whole genome shotgun (WGS) entry which is preliminary data.</text>
</comment>
<feature type="signal peptide" evidence="2">
    <location>
        <begin position="1"/>
        <end position="20"/>
    </location>
</feature>
<feature type="region of interest" description="Disordered" evidence="1">
    <location>
        <begin position="73"/>
        <end position="100"/>
    </location>
</feature>
<evidence type="ECO:0000313" key="5">
    <source>
        <dbReference type="Proteomes" id="UP001274896"/>
    </source>
</evidence>
<dbReference type="Proteomes" id="UP001274896">
    <property type="component" value="Unassembled WGS sequence"/>
</dbReference>
<feature type="non-terminal residue" evidence="4">
    <location>
        <position position="208"/>
    </location>
</feature>